<proteinExistence type="predicted"/>
<evidence type="ECO:0008006" key="3">
    <source>
        <dbReference type="Google" id="ProtNLM"/>
    </source>
</evidence>
<evidence type="ECO:0000313" key="2">
    <source>
        <dbReference type="Proteomes" id="UP000287233"/>
    </source>
</evidence>
<reference evidence="2" key="1">
    <citation type="submission" date="2018-12" db="EMBL/GenBank/DDBJ databases">
        <title>Complete genome sequence of an uncultured bacterium of the candidate phylum Bipolaricaulota.</title>
        <authorList>
            <person name="Kadnikov V.V."/>
            <person name="Mardanov A.V."/>
            <person name="Beletsky A.V."/>
            <person name="Frank Y.A."/>
            <person name="Karnachuk O.V."/>
            <person name="Ravin N.V."/>
        </authorList>
    </citation>
    <scope>NUCLEOTIDE SEQUENCE [LARGE SCALE GENOMIC DNA]</scope>
</reference>
<dbReference type="KEGG" id="bih:BIP78_0272"/>
<dbReference type="Proteomes" id="UP000287233">
    <property type="component" value="Chromosome"/>
</dbReference>
<dbReference type="AlphaFoldDB" id="A0A410FSY3"/>
<organism evidence="1 2">
    <name type="scientific">Bipolaricaulis sibiricus</name>
    <dbReference type="NCBI Taxonomy" id="2501609"/>
    <lineage>
        <taxon>Bacteria</taxon>
        <taxon>Candidatus Bipolaricaulota</taxon>
        <taxon>Candidatus Bipolaricaulia</taxon>
        <taxon>Candidatus Bipolaricaulales</taxon>
        <taxon>Candidatus Bipolaricaulaceae</taxon>
        <taxon>Candidatus Bipolaricaulis</taxon>
    </lineage>
</organism>
<dbReference type="EMBL" id="CP034928">
    <property type="protein sequence ID" value="QAA76040.1"/>
    <property type="molecule type" value="Genomic_DNA"/>
</dbReference>
<dbReference type="InterPro" id="IPR036086">
    <property type="entry name" value="ParB/Sulfiredoxin_sf"/>
</dbReference>
<protein>
    <recommendedName>
        <fullName evidence="3">Transcriptional regulator</fullName>
    </recommendedName>
</protein>
<name>A0A410FSY3_BIPS1</name>
<dbReference type="SUPFAM" id="SSF110849">
    <property type="entry name" value="ParB/Sulfiredoxin"/>
    <property type="match status" value="1"/>
</dbReference>
<evidence type="ECO:0000313" key="1">
    <source>
        <dbReference type="EMBL" id="QAA76040.1"/>
    </source>
</evidence>
<gene>
    <name evidence="1" type="ORF">BIP78_0272</name>
</gene>
<sequence>MVDLGALLRDLAARVLVLARREPTLLLSFDWVKEQVGIKAWRYRGLQEVPLQQIVGSVNRYQDFDRAFFPLHGISPRLRQIEEAWDRGEVLPPVKLYKIGGAYFVEDGHHRVAAARRAGATVIDAEVMEFVPAVPVSASDTPKDILLKAEYAEFLRETHLEELCPGMEITFSELGKYKVLLEHIAVHRYFLGIEQQRDVSYEEAVVSWVDRVYRPLVEAFRRAGALSHFPGRTEADLYVWVSEHLYYLREAYGPEVDLEGAVEDFVRRFGSGPGRKARAP</sequence>
<accession>A0A410FSY3</accession>